<comment type="caution">
    <text evidence="1">The sequence shown here is derived from an EMBL/GenBank/DDBJ whole genome shotgun (WGS) entry which is preliminary data.</text>
</comment>
<name>A0ABR0MNC0_GOSAR</name>
<organism evidence="1 2">
    <name type="scientific">Gossypium arboreum</name>
    <name type="common">Tree cotton</name>
    <name type="synonym">Gossypium nanking</name>
    <dbReference type="NCBI Taxonomy" id="29729"/>
    <lineage>
        <taxon>Eukaryota</taxon>
        <taxon>Viridiplantae</taxon>
        <taxon>Streptophyta</taxon>
        <taxon>Embryophyta</taxon>
        <taxon>Tracheophyta</taxon>
        <taxon>Spermatophyta</taxon>
        <taxon>Magnoliopsida</taxon>
        <taxon>eudicotyledons</taxon>
        <taxon>Gunneridae</taxon>
        <taxon>Pentapetalae</taxon>
        <taxon>rosids</taxon>
        <taxon>malvids</taxon>
        <taxon>Malvales</taxon>
        <taxon>Malvaceae</taxon>
        <taxon>Malvoideae</taxon>
        <taxon>Gossypium</taxon>
    </lineage>
</organism>
<accession>A0ABR0MNC0</accession>
<evidence type="ECO:0000313" key="2">
    <source>
        <dbReference type="Proteomes" id="UP001358586"/>
    </source>
</evidence>
<reference evidence="1 2" key="1">
    <citation type="submission" date="2023-03" db="EMBL/GenBank/DDBJ databases">
        <title>WGS of Gossypium arboreum.</title>
        <authorList>
            <person name="Yu D."/>
        </authorList>
    </citation>
    <scope>NUCLEOTIDE SEQUENCE [LARGE SCALE GENOMIC DNA]</scope>
    <source>
        <tissue evidence="1">Leaf</tissue>
    </source>
</reference>
<dbReference type="EMBL" id="JARKNE010000012">
    <property type="protein sequence ID" value="KAK5775361.1"/>
    <property type="molecule type" value="Genomic_DNA"/>
</dbReference>
<dbReference type="Proteomes" id="UP001358586">
    <property type="component" value="Chromosome 12"/>
</dbReference>
<sequence length="127" mass="14623">MATPYINKHGKSSPHPCFKEKEGSVILLWSYRGNSSPFLQFPIGPQEELFQILWAQPLITGHYIDWAVIEQVQCADAIRALLTTNPWELFFGIMEPTYLELMMELCSTFHLQTVMTNYVIPARSNFP</sequence>
<keyword evidence="2" id="KW-1185">Reference proteome</keyword>
<proteinExistence type="predicted"/>
<evidence type="ECO:0000313" key="1">
    <source>
        <dbReference type="EMBL" id="KAK5775361.1"/>
    </source>
</evidence>
<gene>
    <name evidence="1" type="ORF">PVK06_043245</name>
</gene>
<protein>
    <submittedName>
        <fullName evidence="1">Uncharacterized protein</fullName>
    </submittedName>
</protein>